<protein>
    <submittedName>
        <fullName evidence="3">Diguanylate cyclase (GGDEF)-like protein</fullName>
    </submittedName>
</protein>
<dbReference type="RefSeq" id="WP_239087495.1">
    <property type="nucleotide sequence ID" value="NZ_BOMK01000031.1"/>
</dbReference>
<dbReference type="EMBL" id="JACHNH010000001">
    <property type="protein sequence ID" value="MBB4765217.1"/>
    <property type="molecule type" value="Genomic_DNA"/>
</dbReference>
<dbReference type="PANTHER" id="PTHR45138:SF24">
    <property type="entry name" value="DIGUANYLATE CYCLASE DGCC-RELATED"/>
    <property type="match status" value="1"/>
</dbReference>
<dbReference type="GO" id="GO:0043709">
    <property type="term" value="P:cell adhesion involved in single-species biofilm formation"/>
    <property type="evidence" value="ECO:0007669"/>
    <property type="project" value="TreeGrafter"/>
</dbReference>
<dbReference type="InterPro" id="IPR050469">
    <property type="entry name" value="Diguanylate_Cyclase"/>
</dbReference>
<feature type="transmembrane region" description="Helical" evidence="1">
    <location>
        <begin position="254"/>
        <end position="272"/>
    </location>
</feature>
<evidence type="ECO:0000256" key="1">
    <source>
        <dbReference type="SAM" id="Phobius"/>
    </source>
</evidence>
<feature type="transmembrane region" description="Helical" evidence="1">
    <location>
        <begin position="149"/>
        <end position="173"/>
    </location>
</feature>
<dbReference type="SUPFAM" id="SSF55073">
    <property type="entry name" value="Nucleotide cyclase"/>
    <property type="match status" value="1"/>
</dbReference>
<reference evidence="3 4" key="1">
    <citation type="submission" date="2020-08" db="EMBL/GenBank/DDBJ databases">
        <title>Sequencing the genomes of 1000 actinobacteria strains.</title>
        <authorList>
            <person name="Klenk H.-P."/>
        </authorList>
    </citation>
    <scope>NUCLEOTIDE SEQUENCE [LARGE SCALE GENOMIC DNA]</scope>
    <source>
        <strain evidence="3 4">DSM 43149</strain>
    </source>
</reference>
<feature type="transmembrane region" description="Helical" evidence="1">
    <location>
        <begin position="223"/>
        <end position="242"/>
    </location>
</feature>
<accession>A0A7W7MSX1</accession>
<dbReference type="Pfam" id="PF00990">
    <property type="entry name" value="GGDEF"/>
    <property type="match status" value="1"/>
</dbReference>
<name>A0A7W7MSX1_9ACTN</name>
<dbReference type="InterPro" id="IPR029787">
    <property type="entry name" value="Nucleotide_cyclase"/>
</dbReference>
<feature type="transmembrane region" description="Helical" evidence="1">
    <location>
        <begin position="90"/>
        <end position="107"/>
    </location>
</feature>
<feature type="transmembrane region" description="Helical" evidence="1">
    <location>
        <begin position="29"/>
        <end position="46"/>
    </location>
</feature>
<dbReference type="PANTHER" id="PTHR45138">
    <property type="entry name" value="REGULATORY COMPONENTS OF SENSORY TRANSDUCTION SYSTEM"/>
    <property type="match status" value="1"/>
</dbReference>
<feature type="domain" description="GGDEF" evidence="2">
    <location>
        <begin position="349"/>
        <end position="471"/>
    </location>
</feature>
<feature type="transmembrane region" description="Helical" evidence="1">
    <location>
        <begin position="53"/>
        <end position="78"/>
    </location>
</feature>
<dbReference type="SMART" id="SM00267">
    <property type="entry name" value="GGDEF"/>
    <property type="match status" value="1"/>
</dbReference>
<evidence type="ECO:0000259" key="2">
    <source>
        <dbReference type="PROSITE" id="PS50887"/>
    </source>
</evidence>
<dbReference type="GO" id="GO:0005886">
    <property type="term" value="C:plasma membrane"/>
    <property type="evidence" value="ECO:0007669"/>
    <property type="project" value="TreeGrafter"/>
</dbReference>
<keyword evidence="1" id="KW-1133">Transmembrane helix</keyword>
<feature type="transmembrane region" description="Helical" evidence="1">
    <location>
        <begin position="185"/>
        <end position="203"/>
    </location>
</feature>
<dbReference type="PROSITE" id="PS50887">
    <property type="entry name" value="GGDEF"/>
    <property type="match status" value="1"/>
</dbReference>
<dbReference type="InterPro" id="IPR043128">
    <property type="entry name" value="Rev_trsase/Diguanyl_cyclase"/>
</dbReference>
<dbReference type="FunFam" id="3.30.70.270:FF:000001">
    <property type="entry name" value="Diguanylate cyclase domain protein"/>
    <property type="match status" value="1"/>
</dbReference>
<organism evidence="3 4">
    <name type="scientific">Actinoplanes digitatis</name>
    <dbReference type="NCBI Taxonomy" id="1868"/>
    <lineage>
        <taxon>Bacteria</taxon>
        <taxon>Bacillati</taxon>
        <taxon>Actinomycetota</taxon>
        <taxon>Actinomycetes</taxon>
        <taxon>Micromonosporales</taxon>
        <taxon>Micromonosporaceae</taxon>
        <taxon>Actinoplanes</taxon>
    </lineage>
</organism>
<proteinExistence type="predicted"/>
<feature type="transmembrane region" description="Helical" evidence="1">
    <location>
        <begin position="119"/>
        <end position="137"/>
    </location>
</feature>
<dbReference type="InterPro" id="IPR000160">
    <property type="entry name" value="GGDEF_dom"/>
</dbReference>
<dbReference type="AlphaFoldDB" id="A0A7W7MSX1"/>
<dbReference type="GO" id="GO:1902201">
    <property type="term" value="P:negative regulation of bacterial-type flagellum-dependent cell motility"/>
    <property type="evidence" value="ECO:0007669"/>
    <property type="project" value="TreeGrafter"/>
</dbReference>
<dbReference type="Gene3D" id="3.30.70.270">
    <property type="match status" value="1"/>
</dbReference>
<keyword evidence="1" id="KW-0472">Membrane</keyword>
<feature type="transmembrane region" description="Helical" evidence="1">
    <location>
        <begin position="284"/>
        <end position="304"/>
    </location>
</feature>
<evidence type="ECO:0000313" key="4">
    <source>
        <dbReference type="Proteomes" id="UP000578112"/>
    </source>
</evidence>
<dbReference type="GO" id="GO:0052621">
    <property type="term" value="F:diguanylate cyclase activity"/>
    <property type="evidence" value="ECO:0007669"/>
    <property type="project" value="TreeGrafter"/>
</dbReference>
<sequence length="540" mass="58042">MRTNLVVSVIALAGFLVIPDDSTLQLVWQLATGWYAAGMIIGVVLLRRVPMAATWWLVALGVAGNAGGILVEFVLTYIDGVPDFPSWADAAYLSIYPAVAVGLLRLIRRRTAKRDWTNIVDATALTTGLGLLAWIFMVKPAASDPEIGLFGHIASVAYPVGDVVLLAITVRLLLAGGARNRSFRLICAALLTFLAGDVAWAVVNQMVWAPGPFAHKLLGDVFLTGYLLFAAAAVHPAAHTLARDVTPRRPRPSRTLLLLLTLASLIGPALLIMQALRHQVTDGLAIGLGCAVLFLLVVARMALLTTQLDIQSQRVRELAVTDELTGLPNRRAWNFELPRTMERARRNGEPLTVAILDIDHFKRFNDANGHPAGDRLLKEASAAWSGTVRAADHLARYGGEEFVLLMPNATADYARDVLTRMKHATPMRQTFSAGVATWDGAETSDELTARADAALYRAKDSGRDGIAEAEARPAQNPPIRRRPADPLCSGVCAGIDGCSCGGAGGYTVQVAGPVTTAQPARGGRHRIRRHAVQVFSAFKD</sequence>
<dbReference type="NCBIfam" id="TIGR00254">
    <property type="entry name" value="GGDEF"/>
    <property type="match status" value="1"/>
</dbReference>
<comment type="caution">
    <text evidence="3">The sequence shown here is derived from an EMBL/GenBank/DDBJ whole genome shotgun (WGS) entry which is preliminary data.</text>
</comment>
<gene>
    <name evidence="3" type="ORF">BJ971_005773</name>
</gene>
<keyword evidence="1" id="KW-0812">Transmembrane</keyword>
<evidence type="ECO:0000313" key="3">
    <source>
        <dbReference type="EMBL" id="MBB4765217.1"/>
    </source>
</evidence>
<keyword evidence="4" id="KW-1185">Reference proteome</keyword>
<dbReference type="Proteomes" id="UP000578112">
    <property type="component" value="Unassembled WGS sequence"/>
</dbReference>
<dbReference type="CDD" id="cd01949">
    <property type="entry name" value="GGDEF"/>
    <property type="match status" value="1"/>
</dbReference>